<dbReference type="InterPro" id="IPR001789">
    <property type="entry name" value="Sig_transdc_resp-reg_receiver"/>
</dbReference>
<gene>
    <name evidence="5" type="ORF">KRR39_03860</name>
</gene>
<feature type="modified residue" description="4-aspartylphosphate" evidence="2">
    <location>
        <position position="62"/>
    </location>
</feature>
<evidence type="ECO:0000256" key="1">
    <source>
        <dbReference type="ARBA" id="ARBA00023125"/>
    </source>
</evidence>
<keyword evidence="1" id="KW-0238">DNA-binding</keyword>
<proteinExistence type="predicted"/>
<dbReference type="GO" id="GO:0000160">
    <property type="term" value="P:phosphorelay signal transduction system"/>
    <property type="evidence" value="ECO:0007669"/>
    <property type="project" value="InterPro"/>
</dbReference>
<dbReference type="GO" id="GO:0003677">
    <property type="term" value="F:DNA binding"/>
    <property type="evidence" value="ECO:0007669"/>
    <property type="project" value="UniProtKB-KW"/>
</dbReference>
<dbReference type="PROSITE" id="PS50043">
    <property type="entry name" value="HTH_LUXR_2"/>
    <property type="match status" value="1"/>
</dbReference>
<reference evidence="5" key="1">
    <citation type="submission" date="2021-06" db="EMBL/GenBank/DDBJ databases">
        <title>Complete genome sequence of Nocardioides sp. G188.</title>
        <authorList>
            <person name="Im W.-T."/>
        </authorList>
    </citation>
    <scope>NUCLEOTIDE SEQUENCE</scope>
    <source>
        <strain evidence="5">G188</strain>
    </source>
</reference>
<dbReference type="SMART" id="SM00448">
    <property type="entry name" value="REC"/>
    <property type="match status" value="1"/>
</dbReference>
<dbReference type="AlphaFoldDB" id="A0A975Y0Z4"/>
<sequence length="224" mass="24165">MTLAEERPVLRALLVDDHQLLAQSLALALDLEGVACIVAELVDRDSLVEQARRSAPDLVLLDLELGDTLGNGVDLVQPFVEAGCRVLVVSASTDRELVARAVEAGASDVVSKSVAFEHLLEAAVAVARGERVMDPVQRHRMLADLRAHRSRRASERATFARLTERETQVLQALCDGVGVAAFAAASFVSEATVRSQVRGVLTKLGVTSQLEAVALAHRARWRMD</sequence>
<dbReference type="PANTHER" id="PTHR43214">
    <property type="entry name" value="TWO-COMPONENT RESPONSE REGULATOR"/>
    <property type="match status" value="1"/>
</dbReference>
<organism evidence="5 6">
    <name type="scientific">Nocardioides panacis</name>
    <dbReference type="NCBI Taxonomy" id="2849501"/>
    <lineage>
        <taxon>Bacteria</taxon>
        <taxon>Bacillati</taxon>
        <taxon>Actinomycetota</taxon>
        <taxon>Actinomycetes</taxon>
        <taxon>Propionibacteriales</taxon>
        <taxon>Nocardioidaceae</taxon>
        <taxon>Nocardioides</taxon>
    </lineage>
</organism>
<keyword evidence="2" id="KW-0597">Phosphoprotein</keyword>
<name>A0A975Y0Z4_9ACTN</name>
<feature type="domain" description="Response regulatory" evidence="4">
    <location>
        <begin position="11"/>
        <end position="127"/>
    </location>
</feature>
<dbReference type="Pfam" id="PF00072">
    <property type="entry name" value="Response_reg"/>
    <property type="match status" value="1"/>
</dbReference>
<protein>
    <submittedName>
        <fullName evidence="5">Response regulator transcription factor</fullName>
    </submittedName>
</protein>
<evidence type="ECO:0000259" key="3">
    <source>
        <dbReference type="PROSITE" id="PS50043"/>
    </source>
</evidence>
<dbReference type="InterPro" id="IPR039420">
    <property type="entry name" value="WalR-like"/>
</dbReference>
<keyword evidence="6" id="KW-1185">Reference proteome</keyword>
<dbReference type="SMART" id="SM00421">
    <property type="entry name" value="HTH_LUXR"/>
    <property type="match status" value="1"/>
</dbReference>
<evidence type="ECO:0000259" key="4">
    <source>
        <dbReference type="PROSITE" id="PS50110"/>
    </source>
</evidence>
<dbReference type="GO" id="GO:0006355">
    <property type="term" value="P:regulation of DNA-templated transcription"/>
    <property type="evidence" value="ECO:0007669"/>
    <property type="project" value="InterPro"/>
</dbReference>
<dbReference type="RefSeq" id="WP_216940823.1">
    <property type="nucleotide sequence ID" value="NZ_CP077062.1"/>
</dbReference>
<accession>A0A975Y0Z4</accession>
<dbReference type="PROSITE" id="PS50110">
    <property type="entry name" value="RESPONSE_REGULATORY"/>
    <property type="match status" value="1"/>
</dbReference>
<feature type="domain" description="HTH luxR-type" evidence="3">
    <location>
        <begin position="155"/>
        <end position="220"/>
    </location>
</feature>
<dbReference type="EMBL" id="CP077062">
    <property type="protein sequence ID" value="QWZ08977.1"/>
    <property type="molecule type" value="Genomic_DNA"/>
</dbReference>
<evidence type="ECO:0000313" key="5">
    <source>
        <dbReference type="EMBL" id="QWZ08977.1"/>
    </source>
</evidence>
<evidence type="ECO:0000313" key="6">
    <source>
        <dbReference type="Proteomes" id="UP000683575"/>
    </source>
</evidence>
<dbReference type="Pfam" id="PF00196">
    <property type="entry name" value="GerE"/>
    <property type="match status" value="1"/>
</dbReference>
<evidence type="ECO:0000256" key="2">
    <source>
        <dbReference type="PROSITE-ProRule" id="PRU00169"/>
    </source>
</evidence>
<dbReference type="KEGG" id="nps:KRR39_03860"/>
<dbReference type="Proteomes" id="UP000683575">
    <property type="component" value="Chromosome"/>
</dbReference>
<dbReference type="InterPro" id="IPR000792">
    <property type="entry name" value="Tscrpt_reg_LuxR_C"/>
</dbReference>